<dbReference type="PANTHER" id="PTHR12801">
    <property type="entry name" value="RNA EXONUCLEASE REXO1 / RECO3 FAMILY MEMBER-RELATED"/>
    <property type="match status" value="1"/>
</dbReference>
<dbReference type="Gene3D" id="3.30.420.10">
    <property type="entry name" value="Ribonuclease H-like superfamily/Ribonuclease H"/>
    <property type="match status" value="1"/>
</dbReference>
<evidence type="ECO:0000256" key="4">
    <source>
        <dbReference type="ARBA" id="ARBA00022722"/>
    </source>
</evidence>
<comment type="similarity">
    <text evidence="2">Belongs to the REXO1/REXO3 family.</text>
</comment>
<keyword evidence="10" id="KW-1185">Reference proteome</keyword>
<dbReference type="RefSeq" id="XP_020069504.1">
    <property type="nucleotide sequence ID" value="XM_020212069.1"/>
</dbReference>
<feature type="non-terminal residue" evidence="9">
    <location>
        <position position="1"/>
    </location>
</feature>
<dbReference type="EMBL" id="KV453934">
    <property type="protein sequence ID" value="ODV72465.1"/>
    <property type="molecule type" value="Genomic_DNA"/>
</dbReference>
<comment type="subcellular location">
    <subcellularLocation>
        <location evidence="1">Nucleus</location>
    </subcellularLocation>
</comment>
<dbReference type="GO" id="GO:0005634">
    <property type="term" value="C:nucleus"/>
    <property type="evidence" value="ECO:0007669"/>
    <property type="project" value="UniProtKB-SubCell"/>
</dbReference>
<dbReference type="CDD" id="cd06145">
    <property type="entry name" value="REX1_like"/>
    <property type="match status" value="1"/>
</dbReference>
<dbReference type="FunFam" id="3.30.420.10:FF:000019">
    <property type="entry name" value="RNA exonuclease NEF-sp"/>
    <property type="match status" value="1"/>
</dbReference>
<dbReference type="GO" id="GO:0004527">
    <property type="term" value="F:exonuclease activity"/>
    <property type="evidence" value="ECO:0007669"/>
    <property type="project" value="UniProtKB-KW"/>
</dbReference>
<dbReference type="PANTHER" id="PTHR12801:SF115">
    <property type="entry name" value="FI18136P1-RELATED"/>
    <property type="match status" value="1"/>
</dbReference>
<dbReference type="GeneID" id="30986465"/>
<evidence type="ECO:0000256" key="7">
    <source>
        <dbReference type="ARBA" id="ARBA00023242"/>
    </source>
</evidence>
<reference evidence="9 10" key="1">
    <citation type="journal article" date="2016" name="Proc. Natl. Acad. Sci. U.S.A.">
        <title>Comparative genomics of biotechnologically important yeasts.</title>
        <authorList>
            <person name="Riley R."/>
            <person name="Haridas S."/>
            <person name="Wolfe K.H."/>
            <person name="Lopes M.R."/>
            <person name="Hittinger C.T."/>
            <person name="Goeker M."/>
            <person name="Salamov A.A."/>
            <person name="Wisecaver J.H."/>
            <person name="Long T.M."/>
            <person name="Calvey C.H."/>
            <person name="Aerts A.L."/>
            <person name="Barry K.W."/>
            <person name="Choi C."/>
            <person name="Clum A."/>
            <person name="Coughlan A.Y."/>
            <person name="Deshpande S."/>
            <person name="Douglass A.P."/>
            <person name="Hanson S.J."/>
            <person name="Klenk H.-P."/>
            <person name="LaButti K.M."/>
            <person name="Lapidus A."/>
            <person name="Lindquist E.A."/>
            <person name="Lipzen A.M."/>
            <person name="Meier-Kolthoff J.P."/>
            <person name="Ohm R.A."/>
            <person name="Otillar R.P."/>
            <person name="Pangilinan J.L."/>
            <person name="Peng Y."/>
            <person name="Rokas A."/>
            <person name="Rosa C.A."/>
            <person name="Scheuner C."/>
            <person name="Sibirny A.A."/>
            <person name="Slot J.C."/>
            <person name="Stielow J.B."/>
            <person name="Sun H."/>
            <person name="Kurtzman C.P."/>
            <person name="Blackwell M."/>
            <person name="Grigoriev I.V."/>
            <person name="Jeffries T.W."/>
        </authorList>
    </citation>
    <scope>NUCLEOTIDE SEQUENCE [LARGE SCALE GENOMIC DNA]</scope>
    <source>
        <strain evidence="10">ATCC 18201 / CBS 1600 / BCRC 20928 / JCM 3617 / NBRC 0987 / NRRL Y-1542</strain>
    </source>
</reference>
<dbReference type="InterPro" id="IPR036397">
    <property type="entry name" value="RNaseH_sf"/>
</dbReference>
<dbReference type="SMART" id="SM00479">
    <property type="entry name" value="EXOIII"/>
    <property type="match status" value="1"/>
</dbReference>
<dbReference type="STRING" id="983966.A0A1E4RZA6"/>
<dbReference type="GO" id="GO:0006364">
    <property type="term" value="P:rRNA processing"/>
    <property type="evidence" value="ECO:0007669"/>
    <property type="project" value="UniProtKB-KW"/>
</dbReference>
<feature type="domain" description="Exonuclease" evidence="8">
    <location>
        <begin position="162"/>
        <end position="319"/>
    </location>
</feature>
<dbReference type="AlphaFoldDB" id="A0A1E4RZA6"/>
<dbReference type="InterPro" id="IPR013520">
    <property type="entry name" value="Ribonucl_H"/>
</dbReference>
<accession>A0A1E4RZA6</accession>
<dbReference type="OMA" id="ITINDLX"/>
<keyword evidence="3" id="KW-0698">rRNA processing</keyword>
<dbReference type="InterPro" id="IPR012337">
    <property type="entry name" value="RNaseH-like_sf"/>
</dbReference>
<keyword evidence="6" id="KW-0269">Exonuclease</keyword>
<evidence type="ECO:0000256" key="2">
    <source>
        <dbReference type="ARBA" id="ARBA00006357"/>
    </source>
</evidence>
<dbReference type="InterPro" id="IPR034922">
    <property type="entry name" value="REX1-like_exo"/>
</dbReference>
<dbReference type="OrthoDB" id="206335at2759"/>
<evidence type="ECO:0000313" key="9">
    <source>
        <dbReference type="EMBL" id="ODV72465.1"/>
    </source>
</evidence>
<dbReference type="GO" id="GO:0003676">
    <property type="term" value="F:nucleic acid binding"/>
    <property type="evidence" value="ECO:0007669"/>
    <property type="project" value="InterPro"/>
</dbReference>
<proteinExistence type="inferred from homology"/>
<evidence type="ECO:0000256" key="1">
    <source>
        <dbReference type="ARBA" id="ARBA00004123"/>
    </source>
</evidence>
<keyword evidence="4" id="KW-0540">Nuclease</keyword>
<protein>
    <recommendedName>
        <fullName evidence="8">Exonuclease domain-containing protein</fullName>
    </recommendedName>
</protein>
<dbReference type="SUPFAM" id="SSF53098">
    <property type="entry name" value="Ribonuclease H-like"/>
    <property type="match status" value="1"/>
</dbReference>
<sequence length="344" mass="38767">GFNELRDLALFVLGASNESVDFVSIKQKSNVECVVIVLVPGIGASEFVAPSGTLPCSRDGIPRELPFLKEAFDQMVPMKAPGDRESIFPLMQAFTKRRYTKKQKENVIRELSVKKLVLPDLAASYEEMLANNYPIHNDLRDEGATIPEGWAETFEFEHDGSHTFAMDCEMCESKTGKVLTRISLIDFTETVLIDEYVKPEEEITDYLTKYSGITEELLKDVTTTLKDIQKKIQSIVSSKDYLIGHSLENDLNVMKIMHPNIVDTSLIFEHPRGPPFKSSLKYLTKQYLKRVIQEGEHDSVEDSKACLELVKLKLSEGGLLGKVIDGELIFNDLMKIDKKALILD</sequence>
<feature type="non-terminal residue" evidence="9">
    <location>
        <position position="344"/>
    </location>
</feature>
<dbReference type="InterPro" id="IPR047021">
    <property type="entry name" value="REXO1/3/4-like"/>
</dbReference>
<keyword evidence="5" id="KW-0378">Hydrolase</keyword>
<keyword evidence="7" id="KW-0539">Nucleus</keyword>
<dbReference type="Pfam" id="PF00929">
    <property type="entry name" value="RNase_T"/>
    <property type="match status" value="1"/>
</dbReference>
<evidence type="ECO:0000256" key="3">
    <source>
        <dbReference type="ARBA" id="ARBA00022552"/>
    </source>
</evidence>
<evidence type="ECO:0000256" key="5">
    <source>
        <dbReference type="ARBA" id="ARBA00022801"/>
    </source>
</evidence>
<evidence type="ECO:0000313" key="10">
    <source>
        <dbReference type="Proteomes" id="UP000094389"/>
    </source>
</evidence>
<organism evidence="9 10">
    <name type="scientific">Cyberlindnera jadinii (strain ATCC 18201 / CBS 1600 / BCRC 20928 / JCM 3617 / NBRC 0987 / NRRL Y-1542)</name>
    <name type="common">Torula yeast</name>
    <name type="synonym">Candida utilis</name>
    <dbReference type="NCBI Taxonomy" id="983966"/>
    <lineage>
        <taxon>Eukaryota</taxon>
        <taxon>Fungi</taxon>
        <taxon>Dikarya</taxon>
        <taxon>Ascomycota</taxon>
        <taxon>Saccharomycotina</taxon>
        <taxon>Saccharomycetes</taxon>
        <taxon>Phaffomycetales</taxon>
        <taxon>Phaffomycetaceae</taxon>
        <taxon>Cyberlindnera</taxon>
    </lineage>
</organism>
<name>A0A1E4RZA6_CYBJN</name>
<evidence type="ECO:0000259" key="8">
    <source>
        <dbReference type="SMART" id="SM00479"/>
    </source>
</evidence>
<evidence type="ECO:0000256" key="6">
    <source>
        <dbReference type="ARBA" id="ARBA00022839"/>
    </source>
</evidence>
<gene>
    <name evidence="9" type="ORF">CYBJADRAFT_110081</name>
</gene>
<dbReference type="Proteomes" id="UP000094389">
    <property type="component" value="Unassembled WGS sequence"/>
</dbReference>